<dbReference type="EMBL" id="KL197717">
    <property type="protein sequence ID" value="KDQ58816.1"/>
    <property type="molecule type" value="Genomic_DNA"/>
</dbReference>
<evidence type="ECO:0000313" key="3">
    <source>
        <dbReference type="Proteomes" id="UP000027265"/>
    </source>
</evidence>
<protein>
    <submittedName>
        <fullName evidence="2">Uncharacterized protein</fullName>
    </submittedName>
</protein>
<keyword evidence="3" id="KW-1185">Reference proteome</keyword>
<proteinExistence type="predicted"/>
<dbReference type="Proteomes" id="UP000027265">
    <property type="component" value="Unassembled WGS sequence"/>
</dbReference>
<dbReference type="HOGENOM" id="CLU_1713542_0_0_1"/>
<evidence type="ECO:0000256" key="1">
    <source>
        <dbReference type="SAM" id="MobiDB-lite"/>
    </source>
</evidence>
<accession>A0A067Q8A1</accession>
<dbReference type="OrthoDB" id="3232941at2759"/>
<feature type="region of interest" description="Disordered" evidence="1">
    <location>
        <begin position="50"/>
        <end position="77"/>
    </location>
</feature>
<reference evidence="3" key="1">
    <citation type="journal article" date="2014" name="Proc. Natl. Acad. Sci. U.S.A.">
        <title>Extensive sampling of basidiomycete genomes demonstrates inadequacy of the white-rot/brown-rot paradigm for wood decay fungi.</title>
        <authorList>
            <person name="Riley R."/>
            <person name="Salamov A.A."/>
            <person name="Brown D.W."/>
            <person name="Nagy L.G."/>
            <person name="Floudas D."/>
            <person name="Held B.W."/>
            <person name="Levasseur A."/>
            <person name="Lombard V."/>
            <person name="Morin E."/>
            <person name="Otillar R."/>
            <person name="Lindquist E.A."/>
            <person name="Sun H."/>
            <person name="LaButti K.M."/>
            <person name="Schmutz J."/>
            <person name="Jabbour D."/>
            <person name="Luo H."/>
            <person name="Baker S.E."/>
            <person name="Pisabarro A.G."/>
            <person name="Walton J.D."/>
            <person name="Blanchette R.A."/>
            <person name="Henrissat B."/>
            <person name="Martin F."/>
            <person name="Cullen D."/>
            <person name="Hibbett D.S."/>
            <person name="Grigoriev I.V."/>
        </authorList>
    </citation>
    <scope>NUCLEOTIDE SEQUENCE [LARGE SCALE GENOMIC DNA]</scope>
    <source>
        <strain evidence="3">MUCL 33604</strain>
    </source>
</reference>
<evidence type="ECO:0000313" key="2">
    <source>
        <dbReference type="EMBL" id="KDQ58816.1"/>
    </source>
</evidence>
<gene>
    <name evidence="2" type="ORF">JAAARDRAFT_193332</name>
</gene>
<organism evidence="2 3">
    <name type="scientific">Jaapia argillacea MUCL 33604</name>
    <dbReference type="NCBI Taxonomy" id="933084"/>
    <lineage>
        <taxon>Eukaryota</taxon>
        <taxon>Fungi</taxon>
        <taxon>Dikarya</taxon>
        <taxon>Basidiomycota</taxon>
        <taxon>Agaricomycotina</taxon>
        <taxon>Agaricomycetes</taxon>
        <taxon>Agaricomycetidae</taxon>
        <taxon>Jaapiales</taxon>
        <taxon>Jaapiaceae</taxon>
        <taxon>Jaapia</taxon>
    </lineage>
</organism>
<sequence length="153" mass="17480">MFERLHIDLAKDAWCSTNHKDERPQMVKWVTQQEKVASFTSYVEWREHQQSATKPQPPILKTKGGSPIKLTKHPQAPGFSLDKIETLHSAPGFTRDLIKYLAPLSSMTPTRYDLPFDHLDVFHNIKFSPPSLDDQKEEKDAIKAFPALKGKPS</sequence>
<dbReference type="AlphaFoldDB" id="A0A067Q8A1"/>
<dbReference type="InParanoid" id="A0A067Q8A1"/>
<name>A0A067Q8A1_9AGAM</name>